<comment type="caution">
    <text evidence="2">The sequence shown here is derived from an EMBL/GenBank/DDBJ whole genome shotgun (WGS) entry which is preliminary data.</text>
</comment>
<reference evidence="2 3" key="1">
    <citation type="journal article" date="2020" name="ISME J.">
        <title>Uncovering the hidden diversity of litter-decomposition mechanisms in mushroom-forming fungi.</title>
        <authorList>
            <person name="Floudas D."/>
            <person name="Bentzer J."/>
            <person name="Ahren D."/>
            <person name="Johansson T."/>
            <person name="Persson P."/>
            <person name="Tunlid A."/>
        </authorList>
    </citation>
    <scope>NUCLEOTIDE SEQUENCE [LARGE SCALE GENOMIC DNA]</scope>
    <source>
        <strain evidence="2 3">CBS 291.85</strain>
    </source>
</reference>
<keyword evidence="3" id="KW-1185">Reference proteome</keyword>
<feature type="compositionally biased region" description="Gly residues" evidence="1">
    <location>
        <begin position="1"/>
        <end position="15"/>
    </location>
</feature>
<protein>
    <submittedName>
        <fullName evidence="2">Uncharacterized protein</fullName>
    </submittedName>
</protein>
<proteinExistence type="predicted"/>
<gene>
    <name evidence="2" type="ORF">D9758_013221</name>
</gene>
<feature type="region of interest" description="Disordered" evidence="1">
    <location>
        <begin position="105"/>
        <end position="164"/>
    </location>
</feature>
<dbReference type="EMBL" id="JAACJM010000100">
    <property type="protein sequence ID" value="KAF5346660.1"/>
    <property type="molecule type" value="Genomic_DNA"/>
</dbReference>
<evidence type="ECO:0000313" key="3">
    <source>
        <dbReference type="Proteomes" id="UP000559256"/>
    </source>
</evidence>
<name>A0A8H5FR85_9AGAR</name>
<evidence type="ECO:0000256" key="1">
    <source>
        <dbReference type="SAM" id="MobiDB-lite"/>
    </source>
</evidence>
<feature type="region of interest" description="Disordered" evidence="1">
    <location>
        <begin position="1"/>
        <end position="90"/>
    </location>
</feature>
<organism evidence="2 3">
    <name type="scientific">Tetrapyrgos nigripes</name>
    <dbReference type="NCBI Taxonomy" id="182062"/>
    <lineage>
        <taxon>Eukaryota</taxon>
        <taxon>Fungi</taxon>
        <taxon>Dikarya</taxon>
        <taxon>Basidiomycota</taxon>
        <taxon>Agaricomycotina</taxon>
        <taxon>Agaricomycetes</taxon>
        <taxon>Agaricomycetidae</taxon>
        <taxon>Agaricales</taxon>
        <taxon>Marasmiineae</taxon>
        <taxon>Marasmiaceae</taxon>
        <taxon>Tetrapyrgos</taxon>
    </lineage>
</organism>
<feature type="compositionally biased region" description="Polar residues" evidence="1">
    <location>
        <begin position="110"/>
        <end position="125"/>
    </location>
</feature>
<feature type="compositionally biased region" description="Low complexity" evidence="1">
    <location>
        <begin position="128"/>
        <end position="139"/>
    </location>
</feature>
<dbReference type="Proteomes" id="UP000559256">
    <property type="component" value="Unassembled WGS sequence"/>
</dbReference>
<evidence type="ECO:0000313" key="2">
    <source>
        <dbReference type="EMBL" id="KAF5346660.1"/>
    </source>
</evidence>
<sequence length="164" mass="16013">MGMGNGSGNGAGSGSGAVVTGSSTKPKPFQSGAGAGNATGTRSSTGGPIIGGPPRKDSLGVPTYPVHHRRKSSALSGVSDASEASSIDDEMLVMPIGPGSFSFTRHGHKYSQSTPLVPSTPNSSGFAGMQSGMGTSGTETSGGAGVSGWRSGIAGGSTFRPSKH</sequence>
<accession>A0A8H5FR85</accession>
<dbReference type="AlphaFoldDB" id="A0A8H5FR85"/>